<sequence>MFNCLTKLVILVCLKYVAKALLNRSTGLIMKDKPEGVHHIKSCSDSSSRIWYSLWMNIAFCGGLGPTSIFDPCFLTSSAPSPPSAPALVIPAAAPPLPTSVPAGAGVEAGAGAETVSSSLMIFSSFFLYN</sequence>
<feature type="chain" id="PRO_5002994267" evidence="1">
    <location>
        <begin position="21"/>
        <end position="130"/>
    </location>
</feature>
<evidence type="ECO:0000256" key="1">
    <source>
        <dbReference type="SAM" id="SignalP"/>
    </source>
</evidence>
<evidence type="ECO:0000313" key="3">
    <source>
        <dbReference type="Proteomes" id="UP000000286"/>
    </source>
</evidence>
<dbReference type="EMBL" id="FN394216">
    <property type="protein sequence ID" value="CAY86426.1"/>
    <property type="molecule type" value="Genomic_DNA"/>
</dbReference>
<reference evidence="2 3" key="1">
    <citation type="journal article" date="2009" name="Proc. Natl. Acad. Sci. U.S.A.">
        <title>Eukaryote-to-eukaryote gene transfer events revealed by the genome sequence of the wine yeast Saccharomyces cerevisiae EC1118.</title>
        <authorList>
            <person name="Novo M."/>
            <person name="Bigey F."/>
            <person name="Beyne E."/>
            <person name="Galeote V."/>
            <person name="Gavory F."/>
            <person name="Mallet S."/>
            <person name="Cambot B."/>
            <person name="Legras J.L."/>
            <person name="Wincker P."/>
            <person name="Casaregola S."/>
            <person name="Dequin S."/>
        </authorList>
    </citation>
    <scope>NUCLEOTIDE SEQUENCE [LARGE SCALE GENOMIC DNA]</scope>
    <source>
        <strain evidence="3">Lalvin EC1118 / Prise de mousse</strain>
    </source>
</reference>
<dbReference type="AlphaFoldDB" id="C8ZIA1"/>
<gene>
    <name evidence="2" type="ORF">EC1118_1O4_3510g</name>
</gene>
<accession>C8ZIA1</accession>
<keyword evidence="1" id="KW-0732">Signal</keyword>
<proteinExistence type="predicted"/>
<name>C8ZIA1_YEAS8</name>
<feature type="signal peptide" evidence="1">
    <location>
        <begin position="1"/>
        <end position="20"/>
    </location>
</feature>
<dbReference type="HOGENOM" id="CLU_1939739_0_0_1"/>
<dbReference type="Proteomes" id="UP000000286">
    <property type="component" value="Chromosome XV"/>
</dbReference>
<evidence type="ECO:0000313" key="2">
    <source>
        <dbReference type="EMBL" id="CAY86426.1"/>
    </source>
</evidence>
<protein>
    <submittedName>
        <fullName evidence="2">EC1118_1O4_3510p</fullName>
    </submittedName>
</protein>
<organism evidence="2 3">
    <name type="scientific">Saccharomyces cerevisiae (strain Lalvin EC1118 / Prise de mousse)</name>
    <name type="common">Baker's yeast</name>
    <dbReference type="NCBI Taxonomy" id="643680"/>
    <lineage>
        <taxon>Eukaryota</taxon>
        <taxon>Fungi</taxon>
        <taxon>Dikarya</taxon>
        <taxon>Ascomycota</taxon>
        <taxon>Saccharomycotina</taxon>
        <taxon>Saccharomycetes</taxon>
        <taxon>Saccharomycetales</taxon>
        <taxon>Saccharomycetaceae</taxon>
        <taxon>Saccharomyces</taxon>
    </lineage>
</organism>